<evidence type="ECO:0000313" key="3">
    <source>
        <dbReference type="RefSeq" id="XP_022255612.1"/>
    </source>
</evidence>
<accession>A0ABM1TIA6</accession>
<evidence type="ECO:0000259" key="1">
    <source>
        <dbReference type="Pfam" id="PF02010"/>
    </source>
</evidence>
<dbReference type="GeneID" id="111088826"/>
<reference evidence="3" key="1">
    <citation type="submission" date="2025-08" db="UniProtKB">
        <authorList>
            <consortium name="RefSeq"/>
        </authorList>
    </citation>
    <scope>IDENTIFICATION</scope>
    <source>
        <tissue evidence="3">Muscle</tissue>
    </source>
</reference>
<organism evidence="2 3">
    <name type="scientific">Limulus polyphemus</name>
    <name type="common">Atlantic horseshoe crab</name>
    <dbReference type="NCBI Taxonomy" id="6850"/>
    <lineage>
        <taxon>Eukaryota</taxon>
        <taxon>Metazoa</taxon>
        <taxon>Ecdysozoa</taxon>
        <taxon>Arthropoda</taxon>
        <taxon>Chelicerata</taxon>
        <taxon>Merostomata</taxon>
        <taxon>Xiphosura</taxon>
        <taxon>Limulidae</taxon>
        <taxon>Limulus</taxon>
    </lineage>
</organism>
<feature type="domain" description="PKD/REJ-like" evidence="1">
    <location>
        <begin position="80"/>
        <end position="209"/>
    </location>
</feature>
<evidence type="ECO:0000313" key="2">
    <source>
        <dbReference type="Proteomes" id="UP000694941"/>
    </source>
</evidence>
<dbReference type="Pfam" id="PF02010">
    <property type="entry name" value="REJ"/>
    <property type="match status" value="1"/>
</dbReference>
<proteinExistence type="predicted"/>
<gene>
    <name evidence="3" type="primary">LOC111088826</name>
</gene>
<protein>
    <submittedName>
        <fullName evidence="3">Uncharacterized protein LOC111088826</fullName>
    </submittedName>
</protein>
<keyword evidence="2" id="KW-1185">Reference proteome</keyword>
<dbReference type="InterPro" id="IPR002859">
    <property type="entry name" value="PKD/REJ-like"/>
</dbReference>
<name>A0ABM1TIA6_LIMPO</name>
<sequence>MVCLELSSGIESQKKILPLKARRYNFTLVVKKGSRTAAASVAVKVVGDKNVPFLAFDDITIRGFQCVCNWATNIIGKSVKIKRNRLFSFETFILSLKSNDFMSLDGWPVITFTTAGPPVAGQLKVFRTADCTLTCEVTLDASGWRTHIDRYPLSYQFAYSQSLIWKMYLDTPSSKAIVRNVKLPCGISKVTVAVCDAFGFCSHADQTIYLPCSVPETAVLLTAVEKLLSSGYYHSTWSLLNPIRKAFSAGRTGNITGYIEDNILLVLEQYRLGLQVLPHLKFQALDELVTVLEVLHKPNNMKAELVNFKDEIIKTLVNQTSENQEKDTYSDIVLRGPPISDLHAKAMFQVLEYHMELNMEDNFDSKKRKSSRQVIHDVNVINMGVCHSLNVNKVSLNATFPHFKVYIIVNEAYSKLYTMFHEEISIPSLLNPAKHVSIIHLHVMVVCKRKEKRRHFLGTVSTL</sequence>
<dbReference type="RefSeq" id="XP_022255612.1">
    <property type="nucleotide sequence ID" value="XM_022399904.1"/>
</dbReference>
<dbReference type="Proteomes" id="UP000694941">
    <property type="component" value="Unplaced"/>
</dbReference>